<keyword evidence="4" id="KW-0963">Cytoplasm</keyword>
<comment type="similarity">
    <text evidence="2">Belongs to the beta sliding clamp family.</text>
</comment>
<gene>
    <name evidence="13" type="ORF">CEX73_02330</name>
</gene>
<evidence type="ECO:0000256" key="11">
    <source>
        <dbReference type="ARBA" id="ARBA00033276"/>
    </source>
</evidence>
<keyword evidence="5 13" id="KW-0808">Transferase</keyword>
<dbReference type="Gene3D" id="3.10.150.10">
    <property type="entry name" value="DNA Polymerase III, subunit A, domain 2"/>
    <property type="match status" value="1"/>
</dbReference>
<dbReference type="Proteomes" id="UP000234253">
    <property type="component" value="Unassembled WGS sequence"/>
</dbReference>
<evidence type="ECO:0000256" key="10">
    <source>
        <dbReference type="ARBA" id="ARBA00030988"/>
    </source>
</evidence>
<evidence type="ECO:0000256" key="9">
    <source>
        <dbReference type="ARBA" id="ARBA00023125"/>
    </source>
</evidence>
<dbReference type="GO" id="GO:0005737">
    <property type="term" value="C:cytoplasm"/>
    <property type="evidence" value="ECO:0007669"/>
    <property type="project" value="UniProtKB-SubCell"/>
</dbReference>
<dbReference type="EMBL" id="NJPO01000122">
    <property type="protein sequence ID" value="PLK58433.1"/>
    <property type="molecule type" value="Genomic_DNA"/>
</dbReference>
<keyword evidence="6 13" id="KW-0548">Nucleotidyltransferase</keyword>
<organism evidence="13 14">
    <name type="scientific">Candidatus Palibaumannia cicadellinicola</name>
    <dbReference type="NCBI Taxonomy" id="186490"/>
    <lineage>
        <taxon>Bacteria</taxon>
        <taxon>Pseudomonadati</taxon>
        <taxon>Pseudomonadota</taxon>
        <taxon>Gammaproteobacteria</taxon>
        <taxon>Candidatus Palibaumannia</taxon>
    </lineage>
</organism>
<dbReference type="GO" id="GO:0006271">
    <property type="term" value="P:DNA strand elongation involved in DNA replication"/>
    <property type="evidence" value="ECO:0007669"/>
    <property type="project" value="TreeGrafter"/>
</dbReference>
<proteinExistence type="inferred from homology"/>
<dbReference type="InterPro" id="IPR001001">
    <property type="entry name" value="DNA_polIII_beta"/>
</dbReference>
<dbReference type="Pfam" id="PF00712">
    <property type="entry name" value="DNA_pol3_beta"/>
    <property type="match status" value="1"/>
</dbReference>
<evidence type="ECO:0000256" key="2">
    <source>
        <dbReference type="ARBA" id="ARBA00010752"/>
    </source>
</evidence>
<protein>
    <recommendedName>
        <fullName evidence="3">Beta sliding clamp</fullName>
    </recommendedName>
    <alternativeName>
        <fullName evidence="11">Beta-clamp processivity factor</fullName>
    </alternativeName>
    <alternativeName>
        <fullName evidence="10">DNA polymerase III beta sliding clamp subunit</fullName>
    </alternativeName>
</protein>
<evidence type="ECO:0000256" key="7">
    <source>
        <dbReference type="ARBA" id="ARBA00022705"/>
    </source>
</evidence>
<accession>A0A2N4XWJ9</accession>
<comment type="caution">
    <text evidence="13">The sequence shown here is derived from an EMBL/GenBank/DDBJ whole genome shotgun (WGS) entry which is preliminary data.</text>
</comment>
<feature type="non-terminal residue" evidence="13">
    <location>
        <position position="117"/>
    </location>
</feature>
<dbReference type="GO" id="GO:0003677">
    <property type="term" value="F:DNA binding"/>
    <property type="evidence" value="ECO:0007669"/>
    <property type="project" value="UniProtKB-KW"/>
</dbReference>
<feature type="domain" description="DNA polymerase III beta sliding clamp N-terminal" evidence="12">
    <location>
        <begin position="1"/>
        <end position="117"/>
    </location>
</feature>
<evidence type="ECO:0000256" key="4">
    <source>
        <dbReference type="ARBA" id="ARBA00022490"/>
    </source>
</evidence>
<evidence type="ECO:0000259" key="12">
    <source>
        <dbReference type="Pfam" id="PF00712"/>
    </source>
</evidence>
<dbReference type="PANTHER" id="PTHR30478:SF0">
    <property type="entry name" value="BETA SLIDING CLAMP"/>
    <property type="match status" value="1"/>
</dbReference>
<dbReference type="GO" id="GO:0008408">
    <property type="term" value="F:3'-5' exonuclease activity"/>
    <property type="evidence" value="ECO:0007669"/>
    <property type="project" value="InterPro"/>
</dbReference>
<keyword evidence="7" id="KW-0235">DNA replication</keyword>
<dbReference type="AlphaFoldDB" id="A0A2N4XWJ9"/>
<name>A0A2N4XWJ9_9GAMM</name>
<sequence>MKFIIKREHLLKPLQQVSNRLSGRHSLHILNYLLLQVTEEHLLITSTNLEIEIVACVRLKIVHEPGITTVYTRKLLDICRYLPDSANITITQEKEKILIKSGPSRFSLNTLPATEFP</sequence>
<dbReference type="InterPro" id="IPR046938">
    <property type="entry name" value="DNA_clamp_sf"/>
</dbReference>
<dbReference type="SUPFAM" id="SSF55979">
    <property type="entry name" value="DNA clamp"/>
    <property type="match status" value="1"/>
</dbReference>
<evidence type="ECO:0000313" key="13">
    <source>
        <dbReference type="EMBL" id="PLK58433.1"/>
    </source>
</evidence>
<evidence type="ECO:0000313" key="14">
    <source>
        <dbReference type="Proteomes" id="UP000234253"/>
    </source>
</evidence>
<dbReference type="CDD" id="cd00140">
    <property type="entry name" value="beta_clamp"/>
    <property type="match status" value="1"/>
</dbReference>
<comment type="subcellular location">
    <subcellularLocation>
        <location evidence="1">Cytoplasm</location>
    </subcellularLocation>
</comment>
<evidence type="ECO:0000256" key="3">
    <source>
        <dbReference type="ARBA" id="ARBA00021035"/>
    </source>
</evidence>
<dbReference type="GO" id="GO:0009360">
    <property type="term" value="C:DNA polymerase III complex"/>
    <property type="evidence" value="ECO:0007669"/>
    <property type="project" value="InterPro"/>
</dbReference>
<evidence type="ECO:0000256" key="5">
    <source>
        <dbReference type="ARBA" id="ARBA00022679"/>
    </source>
</evidence>
<keyword evidence="8" id="KW-0239">DNA-directed DNA polymerase</keyword>
<evidence type="ECO:0000256" key="8">
    <source>
        <dbReference type="ARBA" id="ARBA00022932"/>
    </source>
</evidence>
<evidence type="ECO:0000256" key="6">
    <source>
        <dbReference type="ARBA" id="ARBA00022695"/>
    </source>
</evidence>
<evidence type="ECO:0000256" key="1">
    <source>
        <dbReference type="ARBA" id="ARBA00004496"/>
    </source>
</evidence>
<keyword evidence="9" id="KW-0238">DNA-binding</keyword>
<dbReference type="InterPro" id="IPR022634">
    <property type="entry name" value="DNA_polIII_beta_N"/>
</dbReference>
<dbReference type="GO" id="GO:0003887">
    <property type="term" value="F:DNA-directed DNA polymerase activity"/>
    <property type="evidence" value="ECO:0007669"/>
    <property type="project" value="UniProtKB-KW"/>
</dbReference>
<reference evidence="13 14" key="1">
    <citation type="submission" date="2017-06" db="EMBL/GenBank/DDBJ databases">
        <title>Metabolic interaction between xylem feeders and their symbionts.</title>
        <authorList>
            <person name="Chouaia B."/>
        </authorList>
    </citation>
    <scope>NUCLEOTIDE SEQUENCE [LARGE SCALE GENOMIC DNA]</scope>
    <source>
        <strain evidence="13 14">Gra</strain>
    </source>
</reference>
<dbReference type="PANTHER" id="PTHR30478">
    <property type="entry name" value="DNA POLYMERASE III SUBUNIT BETA"/>
    <property type="match status" value="1"/>
</dbReference>